<dbReference type="InterPro" id="IPR042184">
    <property type="entry name" value="YqeY/Aim41_N"/>
</dbReference>
<keyword evidence="2" id="KW-1185">Reference proteome</keyword>
<dbReference type="KEGG" id="hmi:soil367_02505"/>
<dbReference type="InterPro" id="IPR003789">
    <property type="entry name" value="Asn/Gln_tRNA_amidoTrase-B-like"/>
</dbReference>
<dbReference type="Pfam" id="PF09424">
    <property type="entry name" value="YqeY"/>
    <property type="match status" value="1"/>
</dbReference>
<dbReference type="PANTHER" id="PTHR28055:SF1">
    <property type="entry name" value="ALTERED INHERITANCE OF MITOCHONDRIA PROTEIN 41, MITOCHONDRIAL"/>
    <property type="match status" value="1"/>
</dbReference>
<dbReference type="Gene3D" id="1.10.10.410">
    <property type="match status" value="1"/>
</dbReference>
<evidence type="ECO:0000313" key="1">
    <source>
        <dbReference type="EMBL" id="QCF24907.1"/>
    </source>
</evidence>
<dbReference type="GO" id="GO:0016884">
    <property type="term" value="F:carbon-nitrogen ligase activity, with glutamine as amido-N-donor"/>
    <property type="evidence" value="ECO:0007669"/>
    <property type="project" value="InterPro"/>
</dbReference>
<dbReference type="PANTHER" id="PTHR28055">
    <property type="entry name" value="ALTERED INHERITANCE OF MITOCHONDRIA PROTEIN 41, MITOCHONDRIAL"/>
    <property type="match status" value="1"/>
</dbReference>
<dbReference type="Proteomes" id="UP000298049">
    <property type="component" value="Chromosome"/>
</dbReference>
<dbReference type="InterPro" id="IPR023168">
    <property type="entry name" value="GatB_Yqey_C_2"/>
</dbReference>
<protein>
    <submittedName>
        <fullName evidence="1">GatB/YqeY domain-containing protein</fullName>
    </submittedName>
</protein>
<dbReference type="OrthoDB" id="9788127at2"/>
<dbReference type="InterPro" id="IPR019004">
    <property type="entry name" value="YqeY/Aim41"/>
</dbReference>
<sequence>MTDQALKNRLTEDMKTAMRNKNKERLGTVRMILAAVKQVEVDERIEVSDERVLAILDKMAKQRRDAATQYRDAGREDLASQEEAELVIIQDFLPAALTDQELDAMIASAIEQTGAAGANDMGKVMGVLKPQVQGRADMGQVSKKVRDTLNG</sequence>
<name>A0A4P7XGM0_9ALTE</name>
<proteinExistence type="predicted"/>
<dbReference type="RefSeq" id="WP_136546589.1">
    <property type="nucleotide sequence ID" value="NZ_CP031093.1"/>
</dbReference>
<dbReference type="SUPFAM" id="SSF89095">
    <property type="entry name" value="GatB/YqeY motif"/>
    <property type="match status" value="1"/>
</dbReference>
<gene>
    <name evidence="1" type="ORF">soil367_02505</name>
</gene>
<evidence type="ECO:0000313" key="2">
    <source>
        <dbReference type="Proteomes" id="UP000298049"/>
    </source>
</evidence>
<organism evidence="1 2">
    <name type="scientific">Hydrocarboniclastica marina</name>
    <dbReference type="NCBI Taxonomy" id="2259620"/>
    <lineage>
        <taxon>Bacteria</taxon>
        <taxon>Pseudomonadati</taxon>
        <taxon>Pseudomonadota</taxon>
        <taxon>Gammaproteobacteria</taxon>
        <taxon>Alteromonadales</taxon>
        <taxon>Alteromonadaceae</taxon>
        <taxon>Hydrocarboniclastica</taxon>
    </lineage>
</organism>
<accession>A0A4P7XGM0</accession>
<reference evidence="1 2" key="1">
    <citation type="submission" date="2018-07" db="EMBL/GenBank/DDBJ databases">
        <title>Marsedoiliclastica nanhaica gen. nov. sp. nov., a novel marine hydrocarbonoclastic bacterium isolated from an in-situ enriched hydrocarbon-degrading consortium in deep-sea sediment.</title>
        <authorList>
            <person name="Dong C."/>
            <person name="Ma T."/>
            <person name="Liu R."/>
            <person name="Shao Z."/>
        </authorList>
    </citation>
    <scope>NUCLEOTIDE SEQUENCE [LARGE SCALE GENOMIC DNA]</scope>
    <source>
        <strain evidence="2">soil36-7</strain>
    </source>
</reference>
<dbReference type="AlphaFoldDB" id="A0A4P7XGM0"/>
<dbReference type="Gene3D" id="1.10.1510.10">
    <property type="entry name" value="Uncharacterised protein YqeY/AIM41 PF09424, N-terminal domain"/>
    <property type="match status" value="1"/>
</dbReference>
<dbReference type="EMBL" id="CP031093">
    <property type="protein sequence ID" value="QCF24907.1"/>
    <property type="molecule type" value="Genomic_DNA"/>
</dbReference>